<evidence type="ECO:0000256" key="3">
    <source>
        <dbReference type="ARBA" id="ARBA00022490"/>
    </source>
</evidence>
<dbReference type="Gene3D" id="3.40.30.10">
    <property type="entry name" value="Glutaredoxin"/>
    <property type="match status" value="1"/>
</dbReference>
<dbReference type="PROSITE" id="PS51354">
    <property type="entry name" value="GLUTAREDOXIN_2"/>
    <property type="match status" value="1"/>
</dbReference>
<dbReference type="EMBL" id="BQKI01000005">
    <property type="protein sequence ID" value="GJM95481.1"/>
    <property type="molecule type" value="Genomic_DNA"/>
</dbReference>
<reference evidence="6" key="2">
    <citation type="submission" date="2021-12" db="EMBL/GenBank/DDBJ databases">
        <title>Resequencing data analysis of finger millet.</title>
        <authorList>
            <person name="Hatakeyama M."/>
            <person name="Aluri S."/>
            <person name="Balachadran M.T."/>
            <person name="Sivarajan S.R."/>
            <person name="Poveda L."/>
            <person name="Shimizu-Inatsugi R."/>
            <person name="Schlapbach R."/>
            <person name="Sreeman S.M."/>
            <person name="Shimizu K.K."/>
        </authorList>
    </citation>
    <scope>NUCLEOTIDE SEQUENCE</scope>
</reference>
<evidence type="ECO:0000256" key="4">
    <source>
        <dbReference type="ARBA" id="ARBA00023284"/>
    </source>
</evidence>
<accession>A0AAV5CBM5</accession>
<dbReference type="CDD" id="cd03419">
    <property type="entry name" value="GRX_GRXh_1_2_like"/>
    <property type="match status" value="1"/>
</dbReference>
<proteinExistence type="inferred from homology"/>
<evidence type="ECO:0000256" key="2">
    <source>
        <dbReference type="ARBA" id="ARBA00007568"/>
    </source>
</evidence>
<keyword evidence="7" id="KW-1185">Reference proteome</keyword>
<comment type="caution">
    <text evidence="6">The sequence shown here is derived from an EMBL/GenBank/DDBJ whole genome shotgun (WGS) entry which is preliminary data.</text>
</comment>
<evidence type="ECO:0000256" key="1">
    <source>
        <dbReference type="ARBA" id="ARBA00004496"/>
    </source>
</evidence>
<reference evidence="6" key="1">
    <citation type="journal article" date="2018" name="DNA Res.">
        <title>Multiple hybrid de novo genome assembly of finger millet, an orphan allotetraploid crop.</title>
        <authorList>
            <person name="Hatakeyama M."/>
            <person name="Aluri S."/>
            <person name="Balachadran M.T."/>
            <person name="Sivarajan S.R."/>
            <person name="Patrignani A."/>
            <person name="Gruter S."/>
            <person name="Poveda L."/>
            <person name="Shimizu-Inatsugi R."/>
            <person name="Baeten J."/>
            <person name="Francoijs K.J."/>
            <person name="Nataraja K.N."/>
            <person name="Reddy Y.A.N."/>
            <person name="Phadnis S."/>
            <person name="Ravikumar R.L."/>
            <person name="Schlapbach R."/>
            <person name="Sreeman S.M."/>
            <person name="Shimizu K.K."/>
        </authorList>
    </citation>
    <scope>NUCLEOTIDE SEQUENCE</scope>
</reference>
<evidence type="ECO:0000313" key="7">
    <source>
        <dbReference type="Proteomes" id="UP001054889"/>
    </source>
</evidence>
<evidence type="ECO:0000259" key="5">
    <source>
        <dbReference type="Pfam" id="PF00462"/>
    </source>
</evidence>
<protein>
    <recommendedName>
        <fullName evidence="5">Glutaredoxin domain-containing protein</fullName>
    </recommendedName>
</protein>
<organism evidence="6 7">
    <name type="scientific">Eleusine coracana subsp. coracana</name>
    <dbReference type="NCBI Taxonomy" id="191504"/>
    <lineage>
        <taxon>Eukaryota</taxon>
        <taxon>Viridiplantae</taxon>
        <taxon>Streptophyta</taxon>
        <taxon>Embryophyta</taxon>
        <taxon>Tracheophyta</taxon>
        <taxon>Spermatophyta</taxon>
        <taxon>Magnoliopsida</taxon>
        <taxon>Liliopsida</taxon>
        <taxon>Poales</taxon>
        <taxon>Poaceae</taxon>
        <taxon>PACMAD clade</taxon>
        <taxon>Chloridoideae</taxon>
        <taxon>Cynodonteae</taxon>
        <taxon>Eleusininae</taxon>
        <taxon>Eleusine</taxon>
    </lineage>
</organism>
<dbReference type="Pfam" id="PF00462">
    <property type="entry name" value="Glutaredoxin"/>
    <property type="match status" value="1"/>
</dbReference>
<keyword evidence="3" id="KW-0963">Cytoplasm</keyword>
<dbReference type="SUPFAM" id="SSF52833">
    <property type="entry name" value="Thioredoxin-like"/>
    <property type="match status" value="1"/>
</dbReference>
<evidence type="ECO:0000313" key="6">
    <source>
        <dbReference type="EMBL" id="GJM95481.1"/>
    </source>
</evidence>
<dbReference type="NCBIfam" id="TIGR02189">
    <property type="entry name" value="GlrX-like_plant"/>
    <property type="match status" value="1"/>
</dbReference>
<comment type="subcellular location">
    <subcellularLocation>
        <location evidence="1">Cytoplasm</location>
    </subcellularLocation>
</comment>
<comment type="similarity">
    <text evidence="2">Belongs to the glutaredoxin family. CC-type subfamily.</text>
</comment>
<dbReference type="InterPro" id="IPR011905">
    <property type="entry name" value="GlrX-like_pln_2"/>
</dbReference>
<name>A0AAV5CBM5_ELECO</name>
<dbReference type="PANTHER" id="PTHR10168">
    <property type="entry name" value="GLUTAREDOXIN"/>
    <property type="match status" value="1"/>
</dbReference>
<dbReference type="AlphaFoldDB" id="A0AAV5CBM5"/>
<keyword evidence="4" id="KW-0676">Redox-active center</keyword>
<dbReference type="Proteomes" id="UP001054889">
    <property type="component" value="Unassembled WGS sequence"/>
</dbReference>
<dbReference type="GO" id="GO:0005737">
    <property type="term" value="C:cytoplasm"/>
    <property type="evidence" value="ECO:0007669"/>
    <property type="project" value="UniProtKB-SubCell"/>
</dbReference>
<gene>
    <name evidence="6" type="primary">ga12221</name>
    <name evidence="6" type="ORF">PR202_ga12221</name>
</gene>
<dbReference type="InterPro" id="IPR036249">
    <property type="entry name" value="Thioredoxin-like_sf"/>
</dbReference>
<dbReference type="InterPro" id="IPR002109">
    <property type="entry name" value="Glutaredoxin"/>
</dbReference>
<feature type="domain" description="Glutaredoxin" evidence="5">
    <location>
        <begin position="143"/>
        <end position="206"/>
    </location>
</feature>
<sequence>MPTTSKGVLIAATSFMAGKHGGGGGDCSGGEGSKKPVMLVGIDDSESTATTRWSGTLQHFFAPGQPPQQYPLVRRAHREAAGFLGHRHRRHGCPRAAATWESDLKRHLRQGHGKGQGALHPDTTNKKMAMADRLTELSMEKAVVIFTKSQCSMSHAVTSLFSDYGVSATVHELDKDPQGREMEQELARLIGRLPAVPAVFVGGKLIGSTNRVMLLHLAGNLIPMVKAAGAI</sequence>